<evidence type="ECO:0000256" key="1">
    <source>
        <dbReference type="ARBA" id="ARBA00023002"/>
    </source>
</evidence>
<evidence type="ECO:0000256" key="2">
    <source>
        <dbReference type="ARBA" id="ARBA00023033"/>
    </source>
</evidence>
<dbReference type="RefSeq" id="WP_106727316.1">
    <property type="nucleotide sequence ID" value="NZ_PXYL01000030.1"/>
</dbReference>
<evidence type="ECO:0000313" key="4">
    <source>
        <dbReference type="EMBL" id="PSJ53199.1"/>
    </source>
</evidence>
<feature type="domain" description="Luciferase-like" evidence="3">
    <location>
        <begin position="55"/>
        <end position="344"/>
    </location>
</feature>
<name>A0A2P7RSM8_9HYPH</name>
<comment type="caution">
    <text evidence="4">The sequence shown here is derived from an EMBL/GenBank/DDBJ whole genome shotgun (WGS) entry which is preliminary data.</text>
</comment>
<dbReference type="SUPFAM" id="SSF51679">
    <property type="entry name" value="Bacterial luciferase-like"/>
    <property type="match status" value="1"/>
</dbReference>
<dbReference type="InterPro" id="IPR050766">
    <property type="entry name" value="Bact_Lucif_Oxidored"/>
</dbReference>
<dbReference type="EMBL" id="PXYL01000030">
    <property type="protein sequence ID" value="PSJ53199.1"/>
    <property type="molecule type" value="Genomic_DNA"/>
</dbReference>
<dbReference type="PANTHER" id="PTHR30137:SF8">
    <property type="entry name" value="BLR5498 PROTEIN"/>
    <property type="match status" value="1"/>
</dbReference>
<accession>A0A2P7RSM8</accession>
<reference evidence="4 5" key="1">
    <citation type="submission" date="2018-03" db="EMBL/GenBank/DDBJ databases">
        <title>The draft genome of Mesorhizobium soli JCM 19897.</title>
        <authorList>
            <person name="Li L."/>
            <person name="Liu L."/>
            <person name="Liang L."/>
            <person name="Wang T."/>
            <person name="Zhang X."/>
        </authorList>
    </citation>
    <scope>NUCLEOTIDE SEQUENCE [LARGE SCALE GENOMIC DNA]</scope>
    <source>
        <strain evidence="4 5">JCM 19897</strain>
    </source>
</reference>
<dbReference type="AlphaFoldDB" id="A0A2P7RSM8"/>
<dbReference type="Pfam" id="PF00296">
    <property type="entry name" value="Bac_luciferase"/>
    <property type="match status" value="1"/>
</dbReference>
<sequence length="393" mass="44451">MPILPNTEFLVAHYMPYTELPPEESGRESLWVDIPNSLFDPKKGHDLYGRYFHEAVLAEKLGFDGICINEHHATASSMMPVPSLIAATIFAQTTKLKVCVMGTPPNMDSPNRLAETYAMLDVMSGGRLEVAIPLGTPMEYWVNPVAPATARKRHREAIDIILKAWSSREATSHDGEFYHYKYLNVWPRPYQDPHPPIFIVGSGSLETVDLAVEYGFGYASTFSPIPKQLAALDYFQKKTIESGRTVRPSMFPLTVMTYVAETDEQALAEFEPHAKYYFDFLLRPGEFANLPGYIGLDELRRRGGHVLPSSHGRFDWDDLQNFYRVAVGSAETVADKIEKWAEEVGSNRIIFEVHTGDMPHWKLAKNMTLLAEEVVPELKRRRDTNQPRAEAAE</sequence>
<gene>
    <name evidence="4" type="ORF">C7I85_28155</name>
</gene>
<dbReference type="Proteomes" id="UP000240653">
    <property type="component" value="Unassembled WGS sequence"/>
</dbReference>
<dbReference type="InterPro" id="IPR011251">
    <property type="entry name" value="Luciferase-like_dom"/>
</dbReference>
<dbReference type="PANTHER" id="PTHR30137">
    <property type="entry name" value="LUCIFERASE-LIKE MONOOXYGENASE"/>
    <property type="match status" value="1"/>
</dbReference>
<dbReference type="OrthoDB" id="7239898at2"/>
<protein>
    <recommendedName>
        <fullName evidence="3">Luciferase-like domain-containing protein</fullName>
    </recommendedName>
</protein>
<dbReference type="GO" id="GO:0005829">
    <property type="term" value="C:cytosol"/>
    <property type="evidence" value="ECO:0007669"/>
    <property type="project" value="TreeGrafter"/>
</dbReference>
<organism evidence="4 5">
    <name type="scientific">Pseudaminobacter soli</name>
    <name type="common">ex Li et al. 2025</name>
    <dbReference type="NCBI Taxonomy" id="1295366"/>
    <lineage>
        <taxon>Bacteria</taxon>
        <taxon>Pseudomonadati</taxon>
        <taxon>Pseudomonadota</taxon>
        <taxon>Alphaproteobacteria</taxon>
        <taxon>Hyphomicrobiales</taxon>
        <taxon>Phyllobacteriaceae</taxon>
        <taxon>Pseudaminobacter</taxon>
    </lineage>
</organism>
<proteinExistence type="predicted"/>
<keyword evidence="5" id="KW-1185">Reference proteome</keyword>
<evidence type="ECO:0000259" key="3">
    <source>
        <dbReference type="Pfam" id="PF00296"/>
    </source>
</evidence>
<keyword evidence="1" id="KW-0560">Oxidoreductase</keyword>
<dbReference type="GO" id="GO:0004497">
    <property type="term" value="F:monooxygenase activity"/>
    <property type="evidence" value="ECO:0007669"/>
    <property type="project" value="UniProtKB-KW"/>
</dbReference>
<dbReference type="Gene3D" id="3.20.20.30">
    <property type="entry name" value="Luciferase-like domain"/>
    <property type="match status" value="1"/>
</dbReference>
<dbReference type="InterPro" id="IPR036661">
    <property type="entry name" value="Luciferase-like_sf"/>
</dbReference>
<dbReference type="GO" id="GO:0016705">
    <property type="term" value="F:oxidoreductase activity, acting on paired donors, with incorporation or reduction of molecular oxygen"/>
    <property type="evidence" value="ECO:0007669"/>
    <property type="project" value="InterPro"/>
</dbReference>
<evidence type="ECO:0000313" key="5">
    <source>
        <dbReference type="Proteomes" id="UP000240653"/>
    </source>
</evidence>
<keyword evidence="2" id="KW-0503">Monooxygenase</keyword>